<evidence type="ECO:0000313" key="24">
    <source>
        <dbReference type="Proteomes" id="UP000636709"/>
    </source>
</evidence>
<evidence type="ECO:0000256" key="17">
    <source>
        <dbReference type="PIRNR" id="PIRNR000641"/>
    </source>
</evidence>
<keyword evidence="13" id="KW-0675">Receptor</keyword>
<dbReference type="GO" id="GO:0004674">
    <property type="term" value="F:protein serine/threonine kinase activity"/>
    <property type="evidence" value="ECO:0007669"/>
    <property type="project" value="UniProtKB-KW"/>
</dbReference>
<protein>
    <recommendedName>
        <fullName evidence="17">Receptor-like serine/threonine-protein kinase</fullName>
        <ecNumber evidence="17">2.7.11.1</ecNumber>
    </recommendedName>
</protein>
<dbReference type="PROSITE" id="PS00107">
    <property type="entry name" value="PROTEIN_KINASE_ATP"/>
    <property type="match status" value="1"/>
</dbReference>
<evidence type="ECO:0000259" key="20">
    <source>
        <dbReference type="PROSITE" id="PS50011"/>
    </source>
</evidence>
<feature type="binding site" evidence="18">
    <location>
        <position position="509"/>
    </location>
    <ligand>
        <name>ATP</name>
        <dbReference type="ChEBI" id="CHEBI:30616"/>
    </ligand>
</feature>
<evidence type="ECO:0000256" key="3">
    <source>
        <dbReference type="ARBA" id="ARBA00022536"/>
    </source>
</evidence>
<feature type="domain" description="Bulb-type lectin" evidence="21">
    <location>
        <begin position="1"/>
        <end position="119"/>
    </location>
</feature>
<keyword evidence="14" id="KW-0325">Glycoprotein</keyword>
<dbReference type="SMART" id="SM00473">
    <property type="entry name" value="PAN_AP"/>
    <property type="match status" value="1"/>
</dbReference>
<dbReference type="AlphaFoldDB" id="A0A835E352"/>
<dbReference type="PANTHER" id="PTHR47974:SF22">
    <property type="entry name" value="RECEPTOR-LIKE SERINE_THREONINE-PROTEIN KINASE"/>
    <property type="match status" value="1"/>
</dbReference>
<dbReference type="InterPro" id="IPR036426">
    <property type="entry name" value="Bulb-type_lectin_dom_sf"/>
</dbReference>
<evidence type="ECO:0000256" key="19">
    <source>
        <dbReference type="SAM" id="Phobius"/>
    </source>
</evidence>
<evidence type="ECO:0000259" key="22">
    <source>
        <dbReference type="PROSITE" id="PS50948"/>
    </source>
</evidence>
<dbReference type="SUPFAM" id="SSF56112">
    <property type="entry name" value="Protein kinase-like (PK-like)"/>
    <property type="match status" value="1"/>
</dbReference>
<keyword evidence="2 17" id="KW-0723">Serine/threonine-protein kinase</keyword>
<dbReference type="Proteomes" id="UP000636709">
    <property type="component" value="Unassembled WGS sequence"/>
</dbReference>
<dbReference type="SMART" id="SM00108">
    <property type="entry name" value="B_lectin"/>
    <property type="match status" value="1"/>
</dbReference>
<dbReference type="PIRSF" id="PIRSF000641">
    <property type="entry name" value="SRK"/>
    <property type="match status" value="1"/>
</dbReference>
<dbReference type="Gene3D" id="1.10.510.10">
    <property type="entry name" value="Transferase(Phosphotransferase) domain 1"/>
    <property type="match status" value="1"/>
</dbReference>
<dbReference type="PROSITE" id="PS00108">
    <property type="entry name" value="PROTEIN_KINASE_ST"/>
    <property type="match status" value="1"/>
</dbReference>
<dbReference type="Pfam" id="PF00069">
    <property type="entry name" value="Pkinase"/>
    <property type="match status" value="1"/>
</dbReference>
<dbReference type="InterPro" id="IPR024171">
    <property type="entry name" value="SRK-like_kinase"/>
</dbReference>
<comment type="catalytic activity">
    <reaction evidence="15 17">
        <text>L-threonyl-[protein] + ATP = O-phospho-L-threonyl-[protein] + ADP + H(+)</text>
        <dbReference type="Rhea" id="RHEA:46608"/>
        <dbReference type="Rhea" id="RHEA-COMP:11060"/>
        <dbReference type="Rhea" id="RHEA-COMP:11605"/>
        <dbReference type="ChEBI" id="CHEBI:15378"/>
        <dbReference type="ChEBI" id="CHEBI:30013"/>
        <dbReference type="ChEBI" id="CHEBI:30616"/>
        <dbReference type="ChEBI" id="CHEBI:61977"/>
        <dbReference type="ChEBI" id="CHEBI:456216"/>
        <dbReference type="EC" id="2.7.11.1"/>
    </reaction>
</comment>
<keyword evidence="4 17" id="KW-0808">Transferase</keyword>
<keyword evidence="8 17" id="KW-0418">Kinase</keyword>
<evidence type="ECO:0000256" key="15">
    <source>
        <dbReference type="ARBA" id="ARBA00047899"/>
    </source>
</evidence>
<evidence type="ECO:0000256" key="4">
    <source>
        <dbReference type="ARBA" id="ARBA00022679"/>
    </source>
</evidence>
<dbReference type="CDD" id="cd14066">
    <property type="entry name" value="STKc_IRAK"/>
    <property type="match status" value="1"/>
</dbReference>
<comment type="caution">
    <text evidence="23">The sequence shown here is derived from an EMBL/GenBank/DDBJ whole genome shotgun (WGS) entry which is preliminary data.</text>
</comment>
<dbReference type="InterPro" id="IPR000719">
    <property type="entry name" value="Prot_kinase_dom"/>
</dbReference>
<keyword evidence="3" id="KW-0245">EGF-like domain</keyword>
<dbReference type="Pfam" id="PF08276">
    <property type="entry name" value="PAN_2"/>
    <property type="match status" value="1"/>
</dbReference>
<dbReference type="Gene3D" id="3.50.4.10">
    <property type="entry name" value="Hepatocyte Growth Factor"/>
    <property type="match status" value="1"/>
</dbReference>
<evidence type="ECO:0000256" key="14">
    <source>
        <dbReference type="ARBA" id="ARBA00023180"/>
    </source>
</evidence>
<dbReference type="EMBL" id="JACEFO010002484">
    <property type="protein sequence ID" value="KAF8658131.1"/>
    <property type="molecule type" value="Genomic_DNA"/>
</dbReference>
<dbReference type="FunFam" id="1.10.510.10:FF:000537">
    <property type="entry name" value="Putative receptor-like protein kinase"/>
    <property type="match status" value="1"/>
</dbReference>
<dbReference type="InterPro" id="IPR000858">
    <property type="entry name" value="S_locus_glycoprot_dom"/>
</dbReference>
<evidence type="ECO:0000256" key="10">
    <source>
        <dbReference type="ARBA" id="ARBA00022989"/>
    </source>
</evidence>
<keyword evidence="9 17" id="KW-0067">ATP-binding</keyword>
<accession>A0A835E352</accession>
<dbReference type="InterPro" id="IPR008271">
    <property type="entry name" value="Ser/Thr_kinase_AS"/>
</dbReference>
<evidence type="ECO:0000313" key="23">
    <source>
        <dbReference type="EMBL" id="KAF8658131.1"/>
    </source>
</evidence>
<keyword evidence="7 17" id="KW-0547">Nucleotide-binding</keyword>
<keyword evidence="5 19" id="KW-0812">Transmembrane</keyword>
<dbReference type="EC" id="2.7.11.1" evidence="17"/>
<evidence type="ECO:0000259" key="21">
    <source>
        <dbReference type="PROSITE" id="PS50927"/>
    </source>
</evidence>
<dbReference type="Pfam" id="PF00954">
    <property type="entry name" value="S_locus_glycop"/>
    <property type="match status" value="1"/>
</dbReference>
<evidence type="ECO:0000256" key="2">
    <source>
        <dbReference type="ARBA" id="ARBA00022527"/>
    </source>
</evidence>
<dbReference type="GO" id="GO:0051707">
    <property type="term" value="P:response to other organism"/>
    <property type="evidence" value="ECO:0007669"/>
    <property type="project" value="UniProtKB-ARBA"/>
</dbReference>
<proteinExistence type="inferred from homology"/>
<dbReference type="PROSITE" id="PS50948">
    <property type="entry name" value="PAN"/>
    <property type="match status" value="1"/>
</dbReference>
<name>A0A835E352_9POAL</name>
<dbReference type="SUPFAM" id="SSF51110">
    <property type="entry name" value="alpha-D-mannose-specific plant lectins"/>
    <property type="match status" value="1"/>
</dbReference>
<evidence type="ECO:0000256" key="7">
    <source>
        <dbReference type="ARBA" id="ARBA00022741"/>
    </source>
</evidence>
<reference evidence="23" key="1">
    <citation type="submission" date="2020-07" db="EMBL/GenBank/DDBJ databases">
        <title>Genome sequence and genetic diversity analysis of an under-domesticated orphan crop, white fonio (Digitaria exilis).</title>
        <authorList>
            <person name="Bennetzen J.L."/>
            <person name="Chen S."/>
            <person name="Ma X."/>
            <person name="Wang X."/>
            <person name="Yssel A.E.J."/>
            <person name="Chaluvadi S.R."/>
            <person name="Johnson M."/>
            <person name="Gangashetty P."/>
            <person name="Hamidou F."/>
            <person name="Sanogo M.D."/>
            <person name="Zwaenepoel A."/>
            <person name="Wallace J."/>
            <person name="Van De Peer Y."/>
            <person name="Van Deynze A."/>
        </authorList>
    </citation>
    <scope>NUCLEOTIDE SEQUENCE</scope>
    <source>
        <tissue evidence="23">Leaves</tissue>
    </source>
</reference>
<keyword evidence="10 19" id="KW-1133">Transmembrane helix</keyword>
<dbReference type="PROSITE" id="PS50011">
    <property type="entry name" value="PROTEIN_KINASE_DOM"/>
    <property type="match status" value="1"/>
</dbReference>
<dbReference type="InterPro" id="IPR003609">
    <property type="entry name" value="Pan_app"/>
</dbReference>
<comment type="catalytic activity">
    <reaction evidence="16 17">
        <text>L-seryl-[protein] + ATP = O-phospho-L-seryl-[protein] + ADP + H(+)</text>
        <dbReference type="Rhea" id="RHEA:17989"/>
        <dbReference type="Rhea" id="RHEA-COMP:9863"/>
        <dbReference type="Rhea" id="RHEA-COMP:11604"/>
        <dbReference type="ChEBI" id="CHEBI:15378"/>
        <dbReference type="ChEBI" id="CHEBI:29999"/>
        <dbReference type="ChEBI" id="CHEBI:30616"/>
        <dbReference type="ChEBI" id="CHEBI:83421"/>
        <dbReference type="ChEBI" id="CHEBI:456216"/>
        <dbReference type="EC" id="2.7.11.1"/>
    </reaction>
</comment>
<evidence type="ECO:0000256" key="1">
    <source>
        <dbReference type="ARBA" id="ARBA00004479"/>
    </source>
</evidence>
<dbReference type="PROSITE" id="PS50927">
    <property type="entry name" value="BULB_LECTIN"/>
    <property type="match status" value="1"/>
</dbReference>
<dbReference type="Pfam" id="PF01453">
    <property type="entry name" value="B_lectin"/>
    <property type="match status" value="1"/>
</dbReference>
<evidence type="ECO:0000256" key="13">
    <source>
        <dbReference type="ARBA" id="ARBA00023170"/>
    </source>
</evidence>
<feature type="domain" description="Apple" evidence="22">
    <location>
        <begin position="297"/>
        <end position="373"/>
    </location>
</feature>
<dbReference type="Gene3D" id="2.90.10.10">
    <property type="entry name" value="Bulb-type lectin domain"/>
    <property type="match status" value="1"/>
</dbReference>
<feature type="transmembrane region" description="Helical" evidence="19">
    <location>
        <begin position="421"/>
        <end position="445"/>
    </location>
</feature>
<dbReference type="FunFam" id="2.90.10.10:FF:000006">
    <property type="entry name" value="Serine/threonine-protein kinase"/>
    <property type="match status" value="1"/>
</dbReference>
<dbReference type="GO" id="GO:0048544">
    <property type="term" value="P:recognition of pollen"/>
    <property type="evidence" value="ECO:0007669"/>
    <property type="project" value="InterPro"/>
</dbReference>
<dbReference type="InterPro" id="IPR011009">
    <property type="entry name" value="Kinase-like_dom_sf"/>
</dbReference>
<dbReference type="CDD" id="cd00028">
    <property type="entry name" value="B_lectin"/>
    <property type="match status" value="1"/>
</dbReference>
<dbReference type="CDD" id="cd01098">
    <property type="entry name" value="PAN_AP_plant"/>
    <property type="match status" value="1"/>
</dbReference>
<comment type="subcellular location">
    <subcellularLocation>
        <location evidence="1">Membrane</location>
        <topology evidence="1">Single-pass type I membrane protein</topology>
    </subcellularLocation>
</comment>
<dbReference type="InterPro" id="IPR001480">
    <property type="entry name" value="Bulb-type_lectin_dom"/>
</dbReference>
<dbReference type="FunFam" id="3.30.200.20:FF:000059">
    <property type="entry name" value="S-receptor-like serine/threonine-protein kinase"/>
    <property type="match status" value="1"/>
</dbReference>
<evidence type="ECO:0000256" key="16">
    <source>
        <dbReference type="ARBA" id="ARBA00048679"/>
    </source>
</evidence>
<keyword evidence="12" id="KW-1015">Disulfide bond</keyword>
<organism evidence="23 24">
    <name type="scientific">Digitaria exilis</name>
    <dbReference type="NCBI Taxonomy" id="1010633"/>
    <lineage>
        <taxon>Eukaryota</taxon>
        <taxon>Viridiplantae</taxon>
        <taxon>Streptophyta</taxon>
        <taxon>Embryophyta</taxon>
        <taxon>Tracheophyta</taxon>
        <taxon>Spermatophyta</taxon>
        <taxon>Magnoliopsida</taxon>
        <taxon>Liliopsida</taxon>
        <taxon>Poales</taxon>
        <taxon>Poaceae</taxon>
        <taxon>PACMAD clade</taxon>
        <taxon>Panicoideae</taxon>
        <taxon>Panicodae</taxon>
        <taxon>Paniceae</taxon>
        <taxon>Anthephorinae</taxon>
        <taxon>Digitaria</taxon>
    </lineage>
</organism>
<evidence type="ECO:0000256" key="11">
    <source>
        <dbReference type="ARBA" id="ARBA00023136"/>
    </source>
</evidence>
<dbReference type="Gene3D" id="3.30.200.20">
    <property type="entry name" value="Phosphorylase Kinase, domain 1"/>
    <property type="match status" value="1"/>
</dbReference>
<dbReference type="PANTHER" id="PTHR47974">
    <property type="entry name" value="OS07G0415500 PROTEIN"/>
    <property type="match status" value="1"/>
</dbReference>
<dbReference type="OrthoDB" id="619632at2759"/>
<evidence type="ECO:0000256" key="5">
    <source>
        <dbReference type="ARBA" id="ARBA00022692"/>
    </source>
</evidence>
<evidence type="ECO:0000256" key="18">
    <source>
        <dbReference type="PROSITE-ProRule" id="PRU10141"/>
    </source>
</evidence>
<evidence type="ECO:0000256" key="9">
    <source>
        <dbReference type="ARBA" id="ARBA00022840"/>
    </source>
</evidence>
<feature type="domain" description="Protein kinase" evidence="20">
    <location>
        <begin position="480"/>
        <end position="763"/>
    </location>
</feature>
<evidence type="ECO:0000256" key="6">
    <source>
        <dbReference type="ARBA" id="ARBA00022729"/>
    </source>
</evidence>
<keyword evidence="11 19" id="KW-0472">Membrane</keyword>
<dbReference type="SMART" id="SM00220">
    <property type="entry name" value="S_TKc"/>
    <property type="match status" value="1"/>
</dbReference>
<dbReference type="GO" id="GO:0005524">
    <property type="term" value="F:ATP binding"/>
    <property type="evidence" value="ECO:0007669"/>
    <property type="project" value="UniProtKB-UniRule"/>
</dbReference>
<evidence type="ECO:0000256" key="8">
    <source>
        <dbReference type="ARBA" id="ARBA00022777"/>
    </source>
</evidence>
<comment type="similarity">
    <text evidence="17">Belongs to the protein kinase superfamily. Ser/Thr protein kinase family.</text>
</comment>
<gene>
    <name evidence="23" type="ORF">HU200_059599</name>
</gene>
<keyword evidence="24" id="KW-1185">Reference proteome</keyword>
<dbReference type="InterPro" id="IPR017441">
    <property type="entry name" value="Protein_kinase_ATP_BS"/>
</dbReference>
<evidence type="ECO:0000256" key="12">
    <source>
        <dbReference type="ARBA" id="ARBA00023157"/>
    </source>
</evidence>
<keyword evidence="6" id="KW-0732">Signal</keyword>
<sequence length="786" mass="88965">MKGSSLSVDRASDIIQSPDGTFSFGFYNISSTAFTISIWFTNSANRTIAWSANRDHPVHGSRSKMMLNKYGTLVLMDYDGTVVWQTNTSSSGADHVELMDSGNLVMRDQGGSILWQSFDHPTDTLLPTQPVTATAKLNSSYYTLRFDQYYILSLFYDGPDMSNLYWPNPDQDSWRNYRMHYNINKRGVLDKLGHFEASDNTSFYASDWGLEIKRRLTLDYDGNLRLYSLNKSDGSWYVSWMAFSQLCDIHGLCGWNGICVYTNTPTLAPTCTCPHGYVFKDPDDWSKGCQPLFNITCGNTGQRMGFVHIPWTDFWGSDVAYIPLASLDTCRELCLKNCSCVAFEYKVHPHPTGCFLKASLFNGKTSPGYPGTAYVKVPESFLSRSQASYSSELSHGHVCNASRTLTFNYAAQTNDMKGRTWYYYWCFLAAFFLVELCFITVGWWFMARQQPARSAIWEGLRVVADHFRSFTHNELQKATNNFKDELGHGRHGSVYKGTLQDNRIVAVKKLKDMKGGEAEFETEVSVIGRIYHMNLVRVMGVCSEGKHRLLVYEFVENGSLAMFLFGSKGLILQWHQRYKIAVGVAKGLAYLHHECMDWIIHCDVKPENTLLDEEFEPKISDFGFAKLLQRDEADSNVSKVRGTRGYMAPEWVSSAPVTEKVDVYSFGVVLLELVMGLRVSEMPTDGSRDAESALRQLLSTIGEKMKTGEDTWIDDLVDPRLNGDFVQSEVLLLLEVAALCLEQERNGRPRMSVWFICSSDPLMRVDLTTGKGPLFFNLSFPLEGIM</sequence>
<dbReference type="GO" id="GO:0016020">
    <property type="term" value="C:membrane"/>
    <property type="evidence" value="ECO:0007669"/>
    <property type="project" value="UniProtKB-SubCell"/>
</dbReference>